<accession>A0A923MDQ6</accession>
<reference evidence="2" key="1">
    <citation type="submission" date="2020-08" db="EMBL/GenBank/DDBJ databases">
        <title>Ramlibacter sp. GTP1 16S ribosomal RNA gene genome sequencing and assembly.</title>
        <authorList>
            <person name="Kang M."/>
        </authorList>
    </citation>
    <scope>NUCLEOTIDE SEQUENCE</scope>
    <source>
        <strain evidence="2">GTP1</strain>
    </source>
</reference>
<proteinExistence type="predicted"/>
<comment type="caution">
    <text evidence="2">The sequence shown here is derived from an EMBL/GenBank/DDBJ whole genome shotgun (WGS) entry which is preliminary data.</text>
</comment>
<evidence type="ECO:0000313" key="3">
    <source>
        <dbReference type="Proteomes" id="UP000596827"/>
    </source>
</evidence>
<protein>
    <recommendedName>
        <fullName evidence="1">DeoxyPurine in DNA protein A domain-containing protein</fullName>
    </recommendedName>
</protein>
<sequence>MMPPLGTHSPLVRVGMPLVSGELLDYGVASGLPMMLSANAFARVDRNHEFVGFKLAAAQALPREADLCLDSAGFTASALYGDYRWTVREYYDLVSAGPWTWHSAMDLCVEDEVAGDAGTRRLRIDMTIARYFECRNEASKRGCDAPVPVLQGRFADEYVRCAEEMGIPADAPLVGVGSVCRRHLHGPDGLFAIVAALDRALVPGVGLHLYGAKGGALRALRERGLLHRIRSVDSMAWDYSVRRSTPTGRTQFARALAMVDWHARQLAYLSRATAQTVPVLQPAPRLQGDVEIADEAVGAALADLCASNDISYRDATAHLPMDRAMVYAVLRNHGVKAFEDEDPEDDYGLGILYPAVREAFVAAGRIAAA</sequence>
<keyword evidence="3" id="KW-1185">Reference proteome</keyword>
<evidence type="ECO:0000259" key="1">
    <source>
        <dbReference type="Pfam" id="PF23859"/>
    </source>
</evidence>
<dbReference type="AlphaFoldDB" id="A0A923MDQ6"/>
<dbReference type="RefSeq" id="WP_187084030.1">
    <property type="nucleotide sequence ID" value="NZ_JACORU010000011.1"/>
</dbReference>
<name>A0A923MDQ6_9BURK</name>
<dbReference type="EMBL" id="JACORU010000011">
    <property type="protein sequence ID" value="MBC5767544.1"/>
    <property type="molecule type" value="Genomic_DNA"/>
</dbReference>
<gene>
    <name evidence="2" type="ORF">H8R02_23975</name>
</gene>
<dbReference type="Proteomes" id="UP000596827">
    <property type="component" value="Unassembled WGS sequence"/>
</dbReference>
<dbReference type="Pfam" id="PF23859">
    <property type="entry name" value="DpdA"/>
    <property type="match status" value="1"/>
</dbReference>
<organism evidence="2 3">
    <name type="scientific">Ramlibacter albus</name>
    <dbReference type="NCBI Taxonomy" id="2079448"/>
    <lineage>
        <taxon>Bacteria</taxon>
        <taxon>Pseudomonadati</taxon>
        <taxon>Pseudomonadota</taxon>
        <taxon>Betaproteobacteria</taxon>
        <taxon>Burkholderiales</taxon>
        <taxon>Comamonadaceae</taxon>
        <taxon>Ramlibacter</taxon>
    </lineage>
</organism>
<feature type="domain" description="DeoxyPurine in DNA protein A" evidence="1">
    <location>
        <begin position="60"/>
        <end position="269"/>
    </location>
</feature>
<evidence type="ECO:0000313" key="2">
    <source>
        <dbReference type="EMBL" id="MBC5767544.1"/>
    </source>
</evidence>
<dbReference type="InterPro" id="IPR055645">
    <property type="entry name" value="DpdA"/>
</dbReference>